<evidence type="ECO:0000256" key="5">
    <source>
        <dbReference type="ARBA" id="ARBA00022801"/>
    </source>
</evidence>
<dbReference type="InterPro" id="IPR020568">
    <property type="entry name" value="Ribosomal_Su5_D2-typ_SF"/>
</dbReference>
<keyword evidence="3 7" id="KW-0540">Nuclease</keyword>
<dbReference type="PROSITE" id="PS00648">
    <property type="entry name" value="RIBONUCLEASE_P"/>
    <property type="match status" value="1"/>
</dbReference>
<dbReference type="SUPFAM" id="SSF54211">
    <property type="entry name" value="Ribosomal protein S5 domain 2-like"/>
    <property type="match status" value="1"/>
</dbReference>
<comment type="catalytic activity">
    <reaction evidence="7">
        <text>Endonucleolytic cleavage of RNA, removing 5'-extranucleotides from tRNA precursor.</text>
        <dbReference type="EC" id="3.1.26.5"/>
    </reaction>
</comment>
<dbReference type="HAMAP" id="MF_00227">
    <property type="entry name" value="RNase_P"/>
    <property type="match status" value="1"/>
</dbReference>
<dbReference type="EC" id="3.1.26.5" evidence="7 8"/>
<keyword evidence="5 7" id="KW-0378">Hydrolase</keyword>
<dbReference type="AlphaFoldDB" id="A0AAU7E6L1"/>
<gene>
    <name evidence="7 9" type="primary">rnpA</name>
    <name evidence="9" type="ORF">AAH949_07140</name>
</gene>
<comment type="function">
    <text evidence="1 7">RNaseP catalyzes the removal of the 5'-leader sequence from pre-tRNA to produce the mature 5'-terminus. It can also cleave other RNA substrates such as 4.5S RNA. The protein component plays an auxiliary but essential role in vivo by binding to the 5'-leader sequence and broadening the substrate specificity of the ribozyme.</text>
</comment>
<organism evidence="9">
    <name type="scientific">Campylobacter sp. CCS1377</name>
    <dbReference type="NCBI Taxonomy" id="3158229"/>
    <lineage>
        <taxon>Bacteria</taxon>
        <taxon>Pseudomonadati</taxon>
        <taxon>Campylobacterota</taxon>
        <taxon>Epsilonproteobacteria</taxon>
        <taxon>Campylobacterales</taxon>
        <taxon>Campylobacteraceae</taxon>
        <taxon>Campylobacter</taxon>
    </lineage>
</organism>
<dbReference type="InterPro" id="IPR014721">
    <property type="entry name" value="Ribsml_uS5_D2-typ_fold_subgr"/>
</dbReference>
<keyword evidence="4 7" id="KW-0255">Endonuclease</keyword>
<evidence type="ECO:0000256" key="8">
    <source>
        <dbReference type="NCBIfam" id="TIGR00188"/>
    </source>
</evidence>
<evidence type="ECO:0000313" key="9">
    <source>
        <dbReference type="EMBL" id="XBJ28858.1"/>
    </source>
</evidence>
<dbReference type="EMBL" id="CP155620">
    <property type="protein sequence ID" value="XBJ28858.1"/>
    <property type="molecule type" value="Genomic_DNA"/>
</dbReference>
<evidence type="ECO:0000256" key="1">
    <source>
        <dbReference type="ARBA" id="ARBA00002663"/>
    </source>
</evidence>
<sequence length="111" mass="13058">MSKFLKINTEREFSSIYKEGKRWHCEGAIIFYFQDIENKMAVVASKKVGKAVVRNKSKRWLRMAFLNLSQNLEKGKYIIVAKNEITQLSFFQLEKNLKWGFKKLGCLKVFA</sequence>
<evidence type="ECO:0000256" key="4">
    <source>
        <dbReference type="ARBA" id="ARBA00022759"/>
    </source>
</evidence>
<keyword evidence="6 7" id="KW-0694">RNA-binding</keyword>
<evidence type="ECO:0000256" key="2">
    <source>
        <dbReference type="ARBA" id="ARBA00022694"/>
    </source>
</evidence>
<keyword evidence="2 7" id="KW-0819">tRNA processing</keyword>
<comment type="subunit">
    <text evidence="7">Consists of a catalytic RNA component (M1 or rnpB) and a protein subunit.</text>
</comment>
<proteinExistence type="inferred from homology"/>
<evidence type="ECO:0000256" key="3">
    <source>
        <dbReference type="ARBA" id="ARBA00022722"/>
    </source>
</evidence>
<evidence type="ECO:0000256" key="7">
    <source>
        <dbReference type="HAMAP-Rule" id="MF_00227"/>
    </source>
</evidence>
<dbReference type="GO" id="GO:0000049">
    <property type="term" value="F:tRNA binding"/>
    <property type="evidence" value="ECO:0007669"/>
    <property type="project" value="UniProtKB-UniRule"/>
</dbReference>
<comment type="similarity">
    <text evidence="7">Belongs to the RnpA family.</text>
</comment>
<dbReference type="PANTHER" id="PTHR33992">
    <property type="entry name" value="RIBONUCLEASE P PROTEIN COMPONENT"/>
    <property type="match status" value="1"/>
</dbReference>
<evidence type="ECO:0000256" key="6">
    <source>
        <dbReference type="ARBA" id="ARBA00022884"/>
    </source>
</evidence>
<accession>A0AAU7E6L1</accession>
<dbReference type="InterPro" id="IPR000100">
    <property type="entry name" value="RNase_P"/>
</dbReference>
<dbReference type="GO" id="GO:0001682">
    <property type="term" value="P:tRNA 5'-leader removal"/>
    <property type="evidence" value="ECO:0007669"/>
    <property type="project" value="UniProtKB-UniRule"/>
</dbReference>
<dbReference type="InterPro" id="IPR020539">
    <property type="entry name" value="RNase_P_CS"/>
</dbReference>
<dbReference type="GO" id="GO:0004526">
    <property type="term" value="F:ribonuclease P activity"/>
    <property type="evidence" value="ECO:0007669"/>
    <property type="project" value="UniProtKB-UniRule"/>
</dbReference>
<dbReference type="RefSeq" id="WP_134239076.1">
    <property type="nucleotide sequence ID" value="NZ_CP155620.1"/>
</dbReference>
<protein>
    <recommendedName>
        <fullName evidence="7 8">Ribonuclease P protein component</fullName>
        <shortName evidence="7">RNase P protein</shortName>
        <shortName evidence="7">RNaseP protein</shortName>
        <ecNumber evidence="7 8">3.1.26.5</ecNumber>
    </recommendedName>
    <alternativeName>
        <fullName evidence="7">Protein C5</fullName>
    </alternativeName>
</protein>
<dbReference type="PANTHER" id="PTHR33992:SF1">
    <property type="entry name" value="RIBONUCLEASE P PROTEIN COMPONENT"/>
    <property type="match status" value="1"/>
</dbReference>
<name>A0AAU7E6L1_9BACT</name>
<reference evidence="9" key="1">
    <citation type="submission" date="2024-05" db="EMBL/GenBank/DDBJ databases">
        <title>Campylobacter coli isolated from environmental waters in Slovenia.</title>
        <authorList>
            <person name="Zautner A.E."/>
            <person name="Bunk B."/>
            <person name="Riedel T."/>
            <person name="Sproeer C."/>
        </authorList>
    </citation>
    <scope>NUCLEOTIDE SEQUENCE</scope>
    <source>
        <strain evidence="9">CCS1377</strain>
    </source>
</reference>
<dbReference type="Pfam" id="PF00825">
    <property type="entry name" value="Ribonuclease_P"/>
    <property type="match status" value="1"/>
</dbReference>
<dbReference type="GO" id="GO:0030677">
    <property type="term" value="C:ribonuclease P complex"/>
    <property type="evidence" value="ECO:0007669"/>
    <property type="project" value="TreeGrafter"/>
</dbReference>
<dbReference type="GO" id="GO:0042781">
    <property type="term" value="F:3'-tRNA processing endoribonuclease activity"/>
    <property type="evidence" value="ECO:0007669"/>
    <property type="project" value="TreeGrafter"/>
</dbReference>
<dbReference type="Gene3D" id="3.30.230.10">
    <property type="match status" value="1"/>
</dbReference>
<dbReference type="NCBIfam" id="TIGR00188">
    <property type="entry name" value="rnpA"/>
    <property type="match status" value="1"/>
</dbReference>